<evidence type="ECO:0000313" key="2">
    <source>
        <dbReference type="Proteomes" id="UP001283361"/>
    </source>
</evidence>
<reference evidence="1" key="1">
    <citation type="journal article" date="2023" name="G3 (Bethesda)">
        <title>A reference genome for the long-term kleptoplast-retaining sea slug Elysia crispata morphotype clarki.</title>
        <authorList>
            <person name="Eastman K.E."/>
            <person name="Pendleton A.L."/>
            <person name="Shaikh M.A."/>
            <person name="Suttiyut T."/>
            <person name="Ogas R."/>
            <person name="Tomko P."/>
            <person name="Gavelis G."/>
            <person name="Widhalm J.R."/>
            <person name="Wisecaver J.H."/>
        </authorList>
    </citation>
    <scope>NUCLEOTIDE SEQUENCE</scope>
    <source>
        <strain evidence="1">ECLA1</strain>
    </source>
</reference>
<dbReference type="EMBL" id="JAWDGP010004902">
    <property type="protein sequence ID" value="KAK3761405.1"/>
    <property type="molecule type" value="Genomic_DNA"/>
</dbReference>
<evidence type="ECO:0000313" key="1">
    <source>
        <dbReference type="EMBL" id="KAK3761405.1"/>
    </source>
</evidence>
<dbReference type="Proteomes" id="UP001283361">
    <property type="component" value="Unassembled WGS sequence"/>
</dbReference>
<name>A0AAE0Z2C2_9GAST</name>
<comment type="caution">
    <text evidence="1">The sequence shown here is derived from an EMBL/GenBank/DDBJ whole genome shotgun (WGS) entry which is preliminary data.</text>
</comment>
<protein>
    <submittedName>
        <fullName evidence="1">Uncharacterized protein</fullName>
    </submittedName>
</protein>
<proteinExistence type="predicted"/>
<dbReference type="AlphaFoldDB" id="A0AAE0Z2C2"/>
<sequence length="82" mass="9161">MVGQWIIKWCANSELRESKGGDRRLAYQAVGPPTIIDRCFHVMTFLVKMTPLWTLIGGDLPIHVDELRTSSASACLIWKSGS</sequence>
<keyword evidence="2" id="KW-1185">Reference proteome</keyword>
<accession>A0AAE0Z2C2</accession>
<organism evidence="1 2">
    <name type="scientific">Elysia crispata</name>
    <name type="common">lettuce slug</name>
    <dbReference type="NCBI Taxonomy" id="231223"/>
    <lineage>
        <taxon>Eukaryota</taxon>
        <taxon>Metazoa</taxon>
        <taxon>Spiralia</taxon>
        <taxon>Lophotrochozoa</taxon>
        <taxon>Mollusca</taxon>
        <taxon>Gastropoda</taxon>
        <taxon>Heterobranchia</taxon>
        <taxon>Euthyneura</taxon>
        <taxon>Panpulmonata</taxon>
        <taxon>Sacoglossa</taxon>
        <taxon>Placobranchoidea</taxon>
        <taxon>Plakobranchidae</taxon>
        <taxon>Elysia</taxon>
    </lineage>
</organism>
<gene>
    <name evidence="1" type="ORF">RRG08_024272</name>
</gene>